<dbReference type="Proteomes" id="UP000593833">
    <property type="component" value="Chromosome"/>
</dbReference>
<gene>
    <name evidence="1" type="ORF">IM720_17475</name>
</gene>
<name>A0A1B3CSH7_PSEFL</name>
<reference evidence="1 2" key="1">
    <citation type="submission" date="2020-10" db="EMBL/GenBank/DDBJ databases">
        <title>Complete genome sequence of a novel Pseudomonas fluorescens strain isolated from the flower of kumarahou (Pomaderris kumeraho).</title>
        <authorList>
            <person name="Summers M.C."/>
            <person name="Nowak V."/>
            <person name="Fairhurst M.J."/>
            <person name="Owen J.G."/>
            <person name="Gerth M.L."/>
            <person name="Patrick W.M."/>
        </authorList>
    </citation>
    <scope>NUCLEOTIDE SEQUENCE [LARGE SCALE GENOMIC DNA]</scope>
    <source>
        <strain evidence="1 2">KF1</strain>
    </source>
</reference>
<sequence>MSAPMLNKLHLNGYDIVQVNFGPWRVCTHKDRLASFNSREQALAYAAALPVYKARTRRVSNDH</sequence>
<dbReference type="RefSeq" id="WP_041160947.1">
    <property type="nucleotide sequence ID" value="NZ_CP015637.1"/>
</dbReference>
<evidence type="ECO:0000313" key="1">
    <source>
        <dbReference type="EMBL" id="QOU02521.1"/>
    </source>
</evidence>
<dbReference type="EMBL" id="CP063233">
    <property type="protein sequence ID" value="QOU02521.1"/>
    <property type="molecule type" value="Genomic_DNA"/>
</dbReference>
<organism evidence="1 2">
    <name type="scientific">Pseudomonas fluorescens</name>
    <dbReference type="NCBI Taxonomy" id="294"/>
    <lineage>
        <taxon>Bacteria</taxon>
        <taxon>Pseudomonadati</taxon>
        <taxon>Pseudomonadota</taxon>
        <taxon>Gammaproteobacteria</taxon>
        <taxon>Pseudomonadales</taxon>
        <taxon>Pseudomonadaceae</taxon>
        <taxon>Pseudomonas</taxon>
    </lineage>
</organism>
<dbReference type="AlphaFoldDB" id="A0A1B3CSH7"/>
<dbReference type="OrthoDB" id="6928737at2"/>
<accession>A0A1B3CSH7</accession>
<proteinExistence type="predicted"/>
<protein>
    <submittedName>
        <fullName evidence="1">DUF2188 domain-containing protein</fullName>
    </submittedName>
</protein>
<evidence type="ECO:0000313" key="2">
    <source>
        <dbReference type="Proteomes" id="UP000593833"/>
    </source>
</evidence>